<dbReference type="PANTHER" id="PTHR23513:SF6">
    <property type="entry name" value="MAJOR FACILITATOR SUPERFAMILY ASSOCIATED DOMAIN-CONTAINING PROTEIN"/>
    <property type="match status" value="1"/>
</dbReference>
<dbReference type="Gene3D" id="1.20.1250.20">
    <property type="entry name" value="MFS general substrate transporter like domains"/>
    <property type="match status" value="1"/>
</dbReference>
<feature type="transmembrane region" description="Helical" evidence="7">
    <location>
        <begin position="196"/>
        <end position="218"/>
    </location>
</feature>
<name>A0ABS1JAY9_9BACL</name>
<keyword evidence="4 7" id="KW-0812">Transmembrane</keyword>
<accession>A0ABS1JAY9</accession>
<organism evidence="9 10">
    <name type="scientific">Tumebacillus amylolyticus</name>
    <dbReference type="NCBI Taxonomy" id="2801339"/>
    <lineage>
        <taxon>Bacteria</taxon>
        <taxon>Bacillati</taxon>
        <taxon>Bacillota</taxon>
        <taxon>Bacilli</taxon>
        <taxon>Bacillales</taxon>
        <taxon>Alicyclobacillaceae</taxon>
        <taxon>Tumebacillus</taxon>
    </lineage>
</organism>
<evidence type="ECO:0000256" key="2">
    <source>
        <dbReference type="ARBA" id="ARBA00022448"/>
    </source>
</evidence>
<gene>
    <name evidence="9" type="ORF">JJB07_12335</name>
</gene>
<proteinExistence type="predicted"/>
<evidence type="ECO:0000256" key="5">
    <source>
        <dbReference type="ARBA" id="ARBA00022989"/>
    </source>
</evidence>
<evidence type="ECO:0000313" key="9">
    <source>
        <dbReference type="EMBL" id="MBL0387441.1"/>
    </source>
</evidence>
<keyword evidence="6 7" id="KW-0472">Membrane</keyword>
<evidence type="ECO:0000259" key="8">
    <source>
        <dbReference type="PROSITE" id="PS50850"/>
    </source>
</evidence>
<dbReference type="EMBL" id="JAEQNB010000003">
    <property type="protein sequence ID" value="MBL0387441.1"/>
    <property type="molecule type" value="Genomic_DNA"/>
</dbReference>
<dbReference type="PROSITE" id="PS50850">
    <property type="entry name" value="MFS"/>
    <property type="match status" value="1"/>
</dbReference>
<comment type="caution">
    <text evidence="9">The sequence shown here is derived from an EMBL/GenBank/DDBJ whole genome shotgun (WGS) entry which is preliminary data.</text>
</comment>
<keyword evidence="3" id="KW-1003">Cell membrane</keyword>
<evidence type="ECO:0000256" key="6">
    <source>
        <dbReference type="ARBA" id="ARBA00023136"/>
    </source>
</evidence>
<keyword evidence="10" id="KW-1185">Reference proteome</keyword>
<keyword evidence="2" id="KW-0813">Transport</keyword>
<feature type="transmembrane region" description="Helical" evidence="7">
    <location>
        <begin position="334"/>
        <end position="356"/>
    </location>
</feature>
<evidence type="ECO:0000256" key="3">
    <source>
        <dbReference type="ARBA" id="ARBA00022475"/>
    </source>
</evidence>
<feature type="domain" description="Major facilitator superfamily (MFS) profile" evidence="8">
    <location>
        <begin position="1"/>
        <end position="388"/>
    </location>
</feature>
<comment type="subcellular location">
    <subcellularLocation>
        <location evidence="1">Cell membrane</location>
        <topology evidence="1">Multi-pass membrane protein</topology>
    </subcellularLocation>
</comment>
<evidence type="ECO:0000256" key="7">
    <source>
        <dbReference type="SAM" id="Phobius"/>
    </source>
</evidence>
<feature type="transmembrane region" description="Helical" evidence="7">
    <location>
        <begin position="37"/>
        <end position="60"/>
    </location>
</feature>
<dbReference type="InterPro" id="IPR020846">
    <property type="entry name" value="MFS_dom"/>
</dbReference>
<feature type="transmembrane region" description="Helical" evidence="7">
    <location>
        <begin position="301"/>
        <end position="322"/>
    </location>
</feature>
<keyword evidence="5 7" id="KW-1133">Transmembrane helix</keyword>
<dbReference type="InterPro" id="IPR011701">
    <property type="entry name" value="MFS"/>
</dbReference>
<evidence type="ECO:0000256" key="4">
    <source>
        <dbReference type="ARBA" id="ARBA00022692"/>
    </source>
</evidence>
<feature type="transmembrane region" description="Helical" evidence="7">
    <location>
        <begin position="362"/>
        <end position="381"/>
    </location>
</feature>
<evidence type="ECO:0000313" key="10">
    <source>
        <dbReference type="Proteomes" id="UP000602284"/>
    </source>
</evidence>
<sequence>MKRALYLYVKAFSDFGSMMDTIVLSSLILTLTNSPYWLSGLLLMGVAGGSASALLSGVLADRYNRRTLMIWSDVLRGLCLLLLLIWPTPVVILAVRFVNGCLSSLFQIGFQSEIPRMFGEDRLVVVNSRIARYRSVSMVLGFLCGGTFAVLLGYRWVLVLDTLSFLLSAAALLAMKWEREAGQGQSKQKESLGRSFAGAWEYLRGNSVLLTVLVVGLIDTFGSASHNLGFPLLAELLDAGNQAFVYGCIWGIWGVGNVLMTVLMPKIPRLQERLIPFYLGCTVLMSTGFILTLSSSSLVPVLVFAFLTGIFDAGSVTANGMIVQSVENHVRGRVVGVATFLGQFGFGIGFVVAPLLVDGLGLAKMVWVLHGVVIVSTLGAIGKYRKFRKINPTLSA</sequence>
<feature type="transmembrane region" description="Helical" evidence="7">
    <location>
        <begin position="243"/>
        <end position="263"/>
    </location>
</feature>
<dbReference type="Pfam" id="PF07690">
    <property type="entry name" value="MFS_1"/>
    <property type="match status" value="1"/>
</dbReference>
<dbReference type="SUPFAM" id="SSF103473">
    <property type="entry name" value="MFS general substrate transporter"/>
    <property type="match status" value="1"/>
</dbReference>
<feature type="transmembrane region" description="Helical" evidence="7">
    <location>
        <begin position="131"/>
        <end position="150"/>
    </location>
</feature>
<evidence type="ECO:0000256" key="1">
    <source>
        <dbReference type="ARBA" id="ARBA00004651"/>
    </source>
</evidence>
<dbReference type="InterPro" id="IPR036259">
    <property type="entry name" value="MFS_trans_sf"/>
</dbReference>
<dbReference type="CDD" id="cd06173">
    <property type="entry name" value="MFS_MefA_like"/>
    <property type="match status" value="1"/>
</dbReference>
<dbReference type="Proteomes" id="UP000602284">
    <property type="component" value="Unassembled WGS sequence"/>
</dbReference>
<dbReference type="RefSeq" id="WP_201635427.1">
    <property type="nucleotide sequence ID" value="NZ_JAEQNB010000003.1"/>
</dbReference>
<protein>
    <submittedName>
        <fullName evidence="9">MFS transporter</fullName>
    </submittedName>
</protein>
<feature type="transmembrane region" description="Helical" evidence="7">
    <location>
        <begin position="275"/>
        <end position="295"/>
    </location>
</feature>
<reference evidence="9 10" key="1">
    <citation type="submission" date="2021-01" db="EMBL/GenBank/DDBJ databases">
        <title>Tumebacillus sp. strain ITR2 16S ribosomal RNA gene Genome sequencing and assembly.</title>
        <authorList>
            <person name="Kang M."/>
        </authorList>
    </citation>
    <scope>NUCLEOTIDE SEQUENCE [LARGE SCALE GENOMIC DNA]</scope>
    <source>
        <strain evidence="9 10">ITR2</strain>
    </source>
</reference>
<dbReference type="PANTHER" id="PTHR23513">
    <property type="entry name" value="INTEGRAL MEMBRANE EFFLUX PROTEIN-RELATED"/>
    <property type="match status" value="1"/>
</dbReference>